<organism evidence="2 3">
    <name type="scientific">Bombardia bombarda</name>
    <dbReference type="NCBI Taxonomy" id="252184"/>
    <lineage>
        <taxon>Eukaryota</taxon>
        <taxon>Fungi</taxon>
        <taxon>Dikarya</taxon>
        <taxon>Ascomycota</taxon>
        <taxon>Pezizomycotina</taxon>
        <taxon>Sordariomycetes</taxon>
        <taxon>Sordariomycetidae</taxon>
        <taxon>Sordariales</taxon>
        <taxon>Lasiosphaeriaceae</taxon>
        <taxon>Bombardia</taxon>
    </lineage>
</organism>
<dbReference type="AlphaFoldDB" id="A0AA39XMR9"/>
<feature type="region of interest" description="Disordered" evidence="1">
    <location>
        <begin position="1"/>
        <end position="35"/>
    </location>
</feature>
<dbReference type="InterPro" id="IPR036412">
    <property type="entry name" value="HAD-like_sf"/>
</dbReference>
<comment type="caution">
    <text evidence="2">The sequence shown here is derived from an EMBL/GenBank/DDBJ whole genome shotgun (WGS) entry which is preliminary data.</text>
</comment>
<evidence type="ECO:0000313" key="3">
    <source>
        <dbReference type="Proteomes" id="UP001174934"/>
    </source>
</evidence>
<keyword evidence="3" id="KW-1185">Reference proteome</keyword>
<dbReference type="Proteomes" id="UP001174934">
    <property type="component" value="Unassembled WGS sequence"/>
</dbReference>
<accession>A0AA39XMR9</accession>
<dbReference type="InterPro" id="IPR023214">
    <property type="entry name" value="HAD_sf"/>
</dbReference>
<proteinExistence type="predicted"/>
<gene>
    <name evidence="2" type="ORF">B0T17DRAFT_503909</name>
</gene>
<evidence type="ECO:0000313" key="2">
    <source>
        <dbReference type="EMBL" id="KAK0636461.1"/>
    </source>
</evidence>
<dbReference type="EMBL" id="JAULSR010000001">
    <property type="protein sequence ID" value="KAK0636461.1"/>
    <property type="molecule type" value="Genomic_DNA"/>
</dbReference>
<evidence type="ECO:0000256" key="1">
    <source>
        <dbReference type="SAM" id="MobiDB-lite"/>
    </source>
</evidence>
<dbReference type="Gene3D" id="3.40.50.1000">
    <property type="entry name" value="HAD superfamily/HAD-like"/>
    <property type="match status" value="1"/>
</dbReference>
<name>A0AA39XMR9_9PEZI</name>
<reference evidence="2" key="1">
    <citation type="submission" date="2023-06" db="EMBL/GenBank/DDBJ databases">
        <title>Genome-scale phylogeny and comparative genomics of the fungal order Sordariales.</title>
        <authorList>
            <consortium name="Lawrence Berkeley National Laboratory"/>
            <person name="Hensen N."/>
            <person name="Bonometti L."/>
            <person name="Westerberg I."/>
            <person name="Brannstrom I.O."/>
            <person name="Guillou S."/>
            <person name="Cros-Aarteil S."/>
            <person name="Calhoun S."/>
            <person name="Haridas S."/>
            <person name="Kuo A."/>
            <person name="Mondo S."/>
            <person name="Pangilinan J."/>
            <person name="Riley R."/>
            <person name="LaButti K."/>
            <person name="Andreopoulos B."/>
            <person name="Lipzen A."/>
            <person name="Chen C."/>
            <person name="Yanf M."/>
            <person name="Daum C."/>
            <person name="Ng V."/>
            <person name="Clum A."/>
            <person name="Steindorff A."/>
            <person name="Ohm R."/>
            <person name="Martin F."/>
            <person name="Silar P."/>
            <person name="Natvig D."/>
            <person name="Lalanne C."/>
            <person name="Gautier V."/>
            <person name="Ament-velasquez S.L."/>
            <person name="Kruys A."/>
            <person name="Hutchinson M.I."/>
            <person name="Powell A.J."/>
            <person name="Barry K."/>
            <person name="Miller A.N."/>
            <person name="Grigoriev I.V."/>
            <person name="Debuchy R."/>
            <person name="Gladieux P."/>
            <person name="Thoren M.H."/>
            <person name="Johannesson H."/>
        </authorList>
    </citation>
    <scope>NUCLEOTIDE SEQUENCE</scope>
    <source>
        <strain evidence="2">SMH3391-2</strain>
    </source>
</reference>
<dbReference type="SUPFAM" id="SSF56784">
    <property type="entry name" value="HAD-like"/>
    <property type="match status" value="1"/>
</dbReference>
<sequence>MGSRKRKAASSTDNSRSRKRKASAPAPGESEAQHNVQLPLKMPRLVYIHQDALIDSRVMLQHGVTNTIKKFRPRRTTFPTAPQILSAFETHRNLEDIWFEFGVGARSTPKHVADWTAEFARLYDTEGVDLLTVYPKTRELLAEFEAHNVPVIVAVTNNLELVDHVLKEHDLLGLVASYVKYKPSYQESEPEAFRDSFDGQVKPWFDGELRGYYLANGAAEGAAEGERQPINAEDVLVVTTAARHLSIANDIGAKKCLIHLSDKAVAEPVDVVVGSTEELMELLDVPVLAK</sequence>
<protein>
    <submittedName>
        <fullName evidence="2">Uncharacterized protein</fullName>
    </submittedName>
</protein>